<feature type="domain" description="PhnB-like" evidence="1">
    <location>
        <begin position="5"/>
        <end position="118"/>
    </location>
</feature>
<dbReference type="PANTHER" id="PTHR33990">
    <property type="entry name" value="PROTEIN YJDN-RELATED"/>
    <property type="match status" value="1"/>
</dbReference>
<dbReference type="InterPro" id="IPR029068">
    <property type="entry name" value="Glyas_Bleomycin-R_OHBP_Dase"/>
</dbReference>
<proteinExistence type="predicted"/>
<sequence>MGIVRPHLWFDDQAEQAADFYVSVLPRSEVTNVVRAPAGVPGVPEGQAFVVEAVLDGQHVTLMNGGPTFQLDEAFSFVIDCQDQAEVDHYWDALLAGGGEPSRCGWLKDRFGLSWQVVPVALDRLLFGTGGDPEGSARAMAAMMPMTKLDIAALQAAYDGL</sequence>
<dbReference type="Pfam" id="PF06983">
    <property type="entry name" value="3-dmu-9_3-mt"/>
    <property type="match status" value="1"/>
</dbReference>
<dbReference type="Proteomes" id="UP000321798">
    <property type="component" value="Unassembled WGS sequence"/>
</dbReference>
<dbReference type="EMBL" id="BKAL01000001">
    <property type="protein sequence ID" value="GEP67588.1"/>
    <property type="molecule type" value="Genomic_DNA"/>
</dbReference>
<evidence type="ECO:0000313" key="3">
    <source>
        <dbReference type="Proteomes" id="UP000321798"/>
    </source>
</evidence>
<dbReference type="InterPro" id="IPR009725">
    <property type="entry name" value="3_dmu_93_MTrfase"/>
</dbReference>
<dbReference type="Gene3D" id="3.10.180.10">
    <property type="entry name" value="2,3-Dihydroxybiphenyl 1,2-Dioxygenase, domain 1"/>
    <property type="match status" value="1"/>
</dbReference>
<keyword evidence="2" id="KW-0830">Ubiquinone</keyword>
<accession>A0A512P8R1</accession>
<dbReference type="AlphaFoldDB" id="A0A512P8R1"/>
<keyword evidence="2" id="KW-0808">Transferase</keyword>
<reference evidence="2 3" key="1">
    <citation type="submission" date="2019-07" db="EMBL/GenBank/DDBJ databases">
        <title>Whole genome shotgun sequence of Cellulomonas soli NBRC 109434.</title>
        <authorList>
            <person name="Hosoyama A."/>
            <person name="Uohara A."/>
            <person name="Ohji S."/>
            <person name="Ichikawa N."/>
        </authorList>
    </citation>
    <scope>NUCLEOTIDE SEQUENCE [LARGE SCALE GENOMIC DNA]</scope>
    <source>
        <strain evidence="2 3">NBRC 109434</strain>
    </source>
</reference>
<evidence type="ECO:0000259" key="1">
    <source>
        <dbReference type="Pfam" id="PF06983"/>
    </source>
</evidence>
<dbReference type="RefSeq" id="WP_146951347.1">
    <property type="nucleotide sequence ID" value="NZ_BAABBJ010000005.1"/>
</dbReference>
<dbReference type="SUPFAM" id="SSF54593">
    <property type="entry name" value="Glyoxalase/Bleomycin resistance protein/Dihydroxybiphenyl dioxygenase"/>
    <property type="match status" value="1"/>
</dbReference>
<comment type="caution">
    <text evidence="2">The sequence shown here is derived from an EMBL/GenBank/DDBJ whole genome shotgun (WGS) entry which is preliminary data.</text>
</comment>
<dbReference type="PANTHER" id="PTHR33990:SF2">
    <property type="entry name" value="PHNB-LIKE DOMAIN-CONTAINING PROTEIN"/>
    <property type="match status" value="1"/>
</dbReference>
<dbReference type="GO" id="GO:0008168">
    <property type="term" value="F:methyltransferase activity"/>
    <property type="evidence" value="ECO:0007669"/>
    <property type="project" value="UniProtKB-KW"/>
</dbReference>
<evidence type="ECO:0000313" key="2">
    <source>
        <dbReference type="EMBL" id="GEP67588.1"/>
    </source>
</evidence>
<gene>
    <name evidence="2" type="ORF">CSO01_03030</name>
</gene>
<organism evidence="2 3">
    <name type="scientific">Cellulomonas soli</name>
    <dbReference type="NCBI Taxonomy" id="931535"/>
    <lineage>
        <taxon>Bacteria</taxon>
        <taxon>Bacillati</taxon>
        <taxon>Actinomycetota</taxon>
        <taxon>Actinomycetes</taxon>
        <taxon>Micrococcales</taxon>
        <taxon>Cellulomonadaceae</taxon>
        <taxon>Cellulomonas</taxon>
    </lineage>
</organism>
<dbReference type="CDD" id="cd06588">
    <property type="entry name" value="PhnB_like"/>
    <property type="match status" value="1"/>
</dbReference>
<dbReference type="InterPro" id="IPR028973">
    <property type="entry name" value="PhnB-like"/>
</dbReference>
<dbReference type="PIRSF" id="PIRSF021700">
    <property type="entry name" value="3_dmu_93_MTrfase"/>
    <property type="match status" value="1"/>
</dbReference>
<dbReference type="OrthoDB" id="9806473at2"/>
<protein>
    <submittedName>
        <fullName evidence="2">Putative 3-demethylubiquinone-9 3-methyltransferase</fullName>
    </submittedName>
</protein>
<keyword evidence="2" id="KW-0489">Methyltransferase</keyword>
<name>A0A512P8R1_9CELL</name>
<dbReference type="GO" id="GO:0032259">
    <property type="term" value="P:methylation"/>
    <property type="evidence" value="ECO:0007669"/>
    <property type="project" value="UniProtKB-KW"/>
</dbReference>
<keyword evidence="3" id="KW-1185">Reference proteome</keyword>